<dbReference type="EMBL" id="JAULSU010000003">
    <property type="protein sequence ID" value="KAK0622405.1"/>
    <property type="molecule type" value="Genomic_DNA"/>
</dbReference>
<dbReference type="AlphaFoldDB" id="A0AA39WVM1"/>
<name>A0AA39WVM1_9PEZI</name>
<sequence>MHLLSLPTELRLPIYAELLVLDRPITLGTGQYYPDPRYLWTRTKGLDTGILRVNKQINREAMPFLYSNNRFAFRDMPTMENNDYDSEAEAPCIAAFLRQIKANASLLRHIRMDMKSCLAVPIWTAPEGELVLAQQWIELLGLLKAACPHLSTVEMLSEALNGIFMLDEPDMVVSLLQLLHEGAFKDMTSLEKVVVVHEMPHLCEEALADRETLMGMLPSSVWDIQLTKVPAETWVSQDGRIEFETEEECRAYDDAWWRSEMEREERREEEEWLEEYYHRRADPCWKNDSDYD</sequence>
<gene>
    <name evidence="1" type="ORF">B0T14DRAFT_563858</name>
</gene>
<dbReference type="PANTHER" id="PTHR42085">
    <property type="entry name" value="F-BOX DOMAIN-CONTAINING PROTEIN"/>
    <property type="match status" value="1"/>
</dbReference>
<dbReference type="Proteomes" id="UP001175000">
    <property type="component" value="Unassembled WGS sequence"/>
</dbReference>
<dbReference type="PANTHER" id="PTHR42085:SF1">
    <property type="entry name" value="F-BOX DOMAIN-CONTAINING PROTEIN"/>
    <property type="match status" value="1"/>
</dbReference>
<dbReference type="InterPro" id="IPR038883">
    <property type="entry name" value="AN11006-like"/>
</dbReference>
<accession>A0AA39WVM1</accession>
<evidence type="ECO:0000313" key="1">
    <source>
        <dbReference type="EMBL" id="KAK0622405.1"/>
    </source>
</evidence>
<evidence type="ECO:0000313" key="2">
    <source>
        <dbReference type="Proteomes" id="UP001175000"/>
    </source>
</evidence>
<keyword evidence="2" id="KW-1185">Reference proteome</keyword>
<proteinExistence type="predicted"/>
<comment type="caution">
    <text evidence="1">The sequence shown here is derived from an EMBL/GenBank/DDBJ whole genome shotgun (WGS) entry which is preliminary data.</text>
</comment>
<reference evidence="1" key="1">
    <citation type="submission" date="2023-06" db="EMBL/GenBank/DDBJ databases">
        <title>Genome-scale phylogeny and comparative genomics of the fungal order Sordariales.</title>
        <authorList>
            <consortium name="Lawrence Berkeley National Laboratory"/>
            <person name="Hensen N."/>
            <person name="Bonometti L."/>
            <person name="Westerberg I."/>
            <person name="Brannstrom I.O."/>
            <person name="Guillou S."/>
            <person name="Cros-Aarteil S."/>
            <person name="Calhoun S."/>
            <person name="Haridas S."/>
            <person name="Kuo A."/>
            <person name="Mondo S."/>
            <person name="Pangilinan J."/>
            <person name="Riley R."/>
            <person name="Labutti K."/>
            <person name="Andreopoulos B."/>
            <person name="Lipzen A."/>
            <person name="Chen C."/>
            <person name="Yanf M."/>
            <person name="Daum C."/>
            <person name="Ng V."/>
            <person name="Clum A."/>
            <person name="Steindorff A."/>
            <person name="Ohm R."/>
            <person name="Martin F."/>
            <person name="Silar P."/>
            <person name="Natvig D."/>
            <person name="Lalanne C."/>
            <person name="Gautier V."/>
            <person name="Ament-Velasquez S.L."/>
            <person name="Kruys A."/>
            <person name="Hutchinson M.I."/>
            <person name="Powell A.J."/>
            <person name="Barry K."/>
            <person name="Miller A.N."/>
            <person name="Grigoriev I.V."/>
            <person name="Debuchy R."/>
            <person name="Gladieux P."/>
            <person name="Thoren M.H."/>
            <person name="Johannesson H."/>
        </authorList>
    </citation>
    <scope>NUCLEOTIDE SEQUENCE</scope>
    <source>
        <strain evidence="1">CBS 606.72</strain>
    </source>
</reference>
<protein>
    <submittedName>
        <fullName evidence="1">Uncharacterized protein</fullName>
    </submittedName>
</protein>
<organism evidence="1 2">
    <name type="scientific">Immersiella caudata</name>
    <dbReference type="NCBI Taxonomy" id="314043"/>
    <lineage>
        <taxon>Eukaryota</taxon>
        <taxon>Fungi</taxon>
        <taxon>Dikarya</taxon>
        <taxon>Ascomycota</taxon>
        <taxon>Pezizomycotina</taxon>
        <taxon>Sordariomycetes</taxon>
        <taxon>Sordariomycetidae</taxon>
        <taxon>Sordariales</taxon>
        <taxon>Lasiosphaeriaceae</taxon>
        <taxon>Immersiella</taxon>
    </lineage>
</organism>